<dbReference type="Proteomes" id="UP000289200">
    <property type="component" value="Unassembled WGS sequence"/>
</dbReference>
<reference evidence="2" key="1">
    <citation type="submission" date="2018-10" db="EMBL/GenBank/DDBJ databases">
        <authorList>
            <person name="Peiro R."/>
            <person name="Begona"/>
            <person name="Cbmso G."/>
            <person name="Lopez M."/>
            <person name="Gonzalez S."/>
            <person name="Sacristan E."/>
            <person name="Castillo E."/>
        </authorList>
    </citation>
    <scope>NUCLEOTIDE SEQUENCE</scope>
    <source>
        <strain evidence="2">Rhod_genome</strain>
        <strain evidence="1">Rhod_plasmid</strain>
        <plasmid evidence="1">1</plasmid>
    </source>
</reference>
<dbReference type="OrthoDB" id="8454201at2"/>
<dbReference type="RefSeq" id="WP_129608060.1">
    <property type="nucleotide sequence ID" value="NZ_LR026982.1"/>
</dbReference>
<proteinExistence type="predicted"/>
<evidence type="ECO:0000313" key="3">
    <source>
        <dbReference type="Proteomes" id="UP000289200"/>
    </source>
</evidence>
<dbReference type="AlphaFoldDB" id="A0A3S4B327"/>
<protein>
    <submittedName>
        <fullName evidence="2">Uncharacterized protein</fullName>
    </submittedName>
</protein>
<evidence type="ECO:0000313" key="2">
    <source>
        <dbReference type="EMBL" id="VCU07886.1"/>
    </source>
</evidence>
<sequence>MALPTWPSTVPHVPEREPFAVVEYHRKPVASEVEDGPTIMRVQSQTRLKKLSYAIRMTAAQLATLETFLEVTCAQSTQHFTMPVFVGGETAMTRRCYVDGAEWRSEALAPDLWRVSFTLCVFPA</sequence>
<accession>A0A3S4B327</accession>
<keyword evidence="3" id="KW-1185">Reference proteome</keyword>
<keyword evidence="1" id="KW-0614">Plasmid</keyword>
<organism evidence="2 3">
    <name type="scientific">Rhodoplanes serenus</name>
    <dbReference type="NCBI Taxonomy" id="200615"/>
    <lineage>
        <taxon>Bacteria</taxon>
        <taxon>Pseudomonadati</taxon>
        <taxon>Pseudomonadota</taxon>
        <taxon>Alphaproteobacteria</taxon>
        <taxon>Hyphomicrobiales</taxon>
        <taxon>Nitrobacteraceae</taxon>
        <taxon>Rhodoplanes</taxon>
    </lineage>
</organism>
<gene>
    <name evidence="2" type="ORF">RHODGE_RHODGE_01036</name>
    <name evidence="1" type="ORF">RHODPL_RHODPL_00019</name>
</gene>
<evidence type="ECO:0000313" key="1">
    <source>
        <dbReference type="EMBL" id="VCU06571.1"/>
    </source>
</evidence>
<dbReference type="EMBL" id="LR026982">
    <property type="protein sequence ID" value="VCU06571.1"/>
    <property type="molecule type" value="Genomic_DNA"/>
</dbReference>
<name>A0A3S4B327_9BRAD</name>
<dbReference type="EMBL" id="UWOC01000077">
    <property type="protein sequence ID" value="VCU07886.1"/>
    <property type="molecule type" value="Genomic_DNA"/>
</dbReference>
<geneLocation type="plasmid" evidence="1">
    <name>1</name>
</geneLocation>
<reference evidence="3" key="2">
    <citation type="submission" date="2018-10" db="EMBL/GenBank/DDBJ databases">
        <authorList>
            <person name="Peiro R."/>
            <person name="Begona"/>
            <person name="Cbmso G."/>
            <person name="Lopez M."/>
            <person name="Gonzalez S."/>
            <person name="Sacristan E."/>
            <person name="Castillo E."/>
        </authorList>
    </citation>
    <scope>NUCLEOTIDE SEQUENCE [LARGE SCALE GENOMIC DNA]</scope>
</reference>